<organism evidence="6 7">
    <name type="scientific">Bradyrhizobium betae</name>
    <dbReference type="NCBI Taxonomy" id="244734"/>
    <lineage>
        <taxon>Bacteria</taxon>
        <taxon>Pseudomonadati</taxon>
        <taxon>Pseudomonadota</taxon>
        <taxon>Alphaproteobacteria</taxon>
        <taxon>Hyphomicrobiales</taxon>
        <taxon>Nitrobacteraceae</taxon>
        <taxon>Bradyrhizobium</taxon>
    </lineage>
</organism>
<dbReference type="Pfam" id="PF13305">
    <property type="entry name" value="TetR_C_33"/>
    <property type="match status" value="1"/>
</dbReference>
<dbReference type="InterPro" id="IPR050109">
    <property type="entry name" value="HTH-type_TetR-like_transc_reg"/>
</dbReference>
<evidence type="ECO:0000259" key="5">
    <source>
        <dbReference type="PROSITE" id="PS50977"/>
    </source>
</evidence>
<sequence length="207" mass="22944">MTKALERREKLRADLIQAAERMIASRGLAGLKTRDLAREIGCANGAVYNLVADVDELVLRVGSRTLRRLDETLSAAETAEHSPQQMLVRIAIAYCDFAAENLELWRAMFEHRMEADKALPDWSVDDQLQLFRHIYKPLAALFPERGTEELGITARSLFSAVHGMVALGLEQRLVAVPLPALRKEIAGLVRAMIDGLIRASELAASPD</sequence>
<dbReference type="InterPro" id="IPR001647">
    <property type="entry name" value="HTH_TetR"/>
</dbReference>
<dbReference type="GO" id="GO:0003700">
    <property type="term" value="F:DNA-binding transcription factor activity"/>
    <property type="evidence" value="ECO:0007669"/>
    <property type="project" value="TreeGrafter"/>
</dbReference>
<keyword evidence="1" id="KW-0805">Transcription regulation</keyword>
<dbReference type="PANTHER" id="PTHR30055">
    <property type="entry name" value="HTH-TYPE TRANSCRIPTIONAL REGULATOR RUTR"/>
    <property type="match status" value="1"/>
</dbReference>
<dbReference type="EMBL" id="MZXW01000055">
    <property type="protein sequence ID" value="RXT33583.1"/>
    <property type="molecule type" value="Genomic_DNA"/>
</dbReference>
<evidence type="ECO:0000256" key="1">
    <source>
        <dbReference type="ARBA" id="ARBA00023015"/>
    </source>
</evidence>
<evidence type="ECO:0000256" key="3">
    <source>
        <dbReference type="ARBA" id="ARBA00023163"/>
    </source>
</evidence>
<comment type="caution">
    <text evidence="6">The sequence shown here is derived from an EMBL/GenBank/DDBJ whole genome shotgun (WGS) entry which is preliminary data.</text>
</comment>
<evidence type="ECO:0000313" key="6">
    <source>
        <dbReference type="EMBL" id="RXT33583.1"/>
    </source>
</evidence>
<dbReference type="Pfam" id="PF00440">
    <property type="entry name" value="TetR_N"/>
    <property type="match status" value="1"/>
</dbReference>
<dbReference type="Proteomes" id="UP000290819">
    <property type="component" value="Unassembled WGS sequence"/>
</dbReference>
<dbReference type="GO" id="GO:0000976">
    <property type="term" value="F:transcription cis-regulatory region binding"/>
    <property type="evidence" value="ECO:0007669"/>
    <property type="project" value="TreeGrafter"/>
</dbReference>
<keyword evidence="3" id="KW-0804">Transcription</keyword>
<feature type="DNA-binding region" description="H-T-H motif" evidence="4">
    <location>
        <begin position="32"/>
        <end position="51"/>
    </location>
</feature>
<dbReference type="InterPro" id="IPR036271">
    <property type="entry name" value="Tet_transcr_reg_TetR-rel_C_sf"/>
</dbReference>
<feature type="domain" description="HTH tetR-type" evidence="5">
    <location>
        <begin position="9"/>
        <end position="69"/>
    </location>
</feature>
<name>A0A4Q1UH31_9BRAD</name>
<proteinExistence type="predicted"/>
<evidence type="ECO:0000256" key="2">
    <source>
        <dbReference type="ARBA" id="ARBA00023125"/>
    </source>
</evidence>
<reference evidence="6 7" key="1">
    <citation type="submission" date="2017-03" db="EMBL/GenBank/DDBJ databases">
        <authorList>
            <person name="Safronova V.I."/>
            <person name="Sazanova A.L."/>
            <person name="Chirak E.R."/>
        </authorList>
    </citation>
    <scope>NUCLEOTIDE SEQUENCE [LARGE SCALE GENOMIC DNA]</scope>
    <source>
        <strain evidence="6 7">Opo-243</strain>
    </source>
</reference>
<dbReference type="Gene3D" id="1.10.357.10">
    <property type="entry name" value="Tetracycline Repressor, domain 2"/>
    <property type="match status" value="1"/>
</dbReference>
<gene>
    <name evidence="6" type="ORF">B5V03_39370</name>
</gene>
<dbReference type="PROSITE" id="PS50977">
    <property type="entry name" value="HTH_TETR_2"/>
    <property type="match status" value="1"/>
</dbReference>
<dbReference type="SUPFAM" id="SSF48498">
    <property type="entry name" value="Tetracyclin repressor-like, C-terminal domain"/>
    <property type="match status" value="1"/>
</dbReference>
<dbReference type="RefSeq" id="WP_129275874.1">
    <property type="nucleotide sequence ID" value="NZ_MZXW01000055.1"/>
</dbReference>
<evidence type="ECO:0000313" key="7">
    <source>
        <dbReference type="Proteomes" id="UP000290819"/>
    </source>
</evidence>
<protein>
    <submittedName>
        <fullName evidence="6">TetR family transcriptional regulator</fullName>
    </submittedName>
</protein>
<keyword evidence="7" id="KW-1185">Reference proteome</keyword>
<dbReference type="AlphaFoldDB" id="A0A4Q1UH31"/>
<dbReference type="InterPro" id="IPR009057">
    <property type="entry name" value="Homeodomain-like_sf"/>
</dbReference>
<dbReference type="PANTHER" id="PTHR30055:SF234">
    <property type="entry name" value="HTH-TYPE TRANSCRIPTIONAL REGULATOR BETI"/>
    <property type="match status" value="1"/>
</dbReference>
<dbReference type="SUPFAM" id="SSF46689">
    <property type="entry name" value="Homeodomain-like"/>
    <property type="match status" value="1"/>
</dbReference>
<keyword evidence="2 4" id="KW-0238">DNA-binding</keyword>
<accession>A0A4Q1UH31</accession>
<dbReference type="OrthoDB" id="7223515at2"/>
<dbReference type="InterPro" id="IPR025996">
    <property type="entry name" value="MT1864/Rv1816-like_C"/>
</dbReference>
<evidence type="ECO:0000256" key="4">
    <source>
        <dbReference type="PROSITE-ProRule" id="PRU00335"/>
    </source>
</evidence>